<name>D2R1Z7_PIRSD</name>
<dbReference type="InterPro" id="IPR011990">
    <property type="entry name" value="TPR-like_helical_dom_sf"/>
</dbReference>
<keyword evidence="1" id="KW-0802">TPR repeat</keyword>
<feature type="compositionally biased region" description="Low complexity" evidence="2">
    <location>
        <begin position="256"/>
        <end position="268"/>
    </location>
</feature>
<dbReference type="EMBL" id="CP001848">
    <property type="protein sequence ID" value="ADB18608.1"/>
    <property type="molecule type" value="Genomic_DNA"/>
</dbReference>
<dbReference type="PROSITE" id="PS50005">
    <property type="entry name" value="TPR"/>
    <property type="match status" value="1"/>
</dbReference>
<sequence precursor="true">MIVSRFLLAGLLTVSLAAVTTPAAAQEQQPVAEASLDTILQQAARHAQRDESTQAIALFTQAIKVDPKLSLAYYLRGRENFCIGKVDESVADFDKHVELSPDAESRQWERGISYYYAGEFAKGAKQFELYQTYHDQDVENSAWRYLCVAKVDGVEKARESMLPIENDSRIPMMEIYKLYRGELKPEDVMQAVKRGNPPAEAINNRLFYAHLYIGLWYEVAGETTNARLHITEAEKHKIGHYMWDVAHVHAEKLRAAQAAAESAEPAAETNPASQPAAEPAPVKPAAETPAGTVPSLESPALAPPASVNLPPKTPRTASRLRPITPELAEPPMAR</sequence>
<dbReference type="eggNOG" id="COG4785">
    <property type="taxonomic scope" value="Bacteria"/>
</dbReference>
<feature type="signal peptide" evidence="3">
    <location>
        <begin position="1"/>
        <end position="25"/>
    </location>
</feature>
<accession>D2R1Z7</accession>
<organism evidence="4 5">
    <name type="scientific">Pirellula staleyi (strain ATCC 27377 / DSM 6068 / ICPB 4128)</name>
    <name type="common">Pirella staleyi</name>
    <dbReference type="NCBI Taxonomy" id="530564"/>
    <lineage>
        <taxon>Bacteria</taxon>
        <taxon>Pseudomonadati</taxon>
        <taxon>Planctomycetota</taxon>
        <taxon>Planctomycetia</taxon>
        <taxon>Pirellulales</taxon>
        <taxon>Pirellulaceae</taxon>
        <taxon>Pirellula</taxon>
    </lineage>
</organism>
<evidence type="ECO:0000313" key="5">
    <source>
        <dbReference type="Proteomes" id="UP000001887"/>
    </source>
</evidence>
<keyword evidence="5" id="KW-1185">Reference proteome</keyword>
<dbReference type="HOGENOM" id="CLU_831188_0_0_0"/>
<feature type="repeat" description="TPR" evidence="1">
    <location>
        <begin position="70"/>
        <end position="103"/>
    </location>
</feature>
<dbReference type="InterPro" id="IPR019734">
    <property type="entry name" value="TPR_rpt"/>
</dbReference>
<feature type="region of interest" description="Disordered" evidence="2">
    <location>
        <begin position="256"/>
        <end position="334"/>
    </location>
</feature>
<evidence type="ECO:0000313" key="4">
    <source>
        <dbReference type="EMBL" id="ADB18608.1"/>
    </source>
</evidence>
<dbReference type="SMART" id="SM00028">
    <property type="entry name" value="TPR"/>
    <property type="match status" value="2"/>
</dbReference>
<proteinExistence type="predicted"/>
<feature type="compositionally biased region" description="Low complexity" evidence="2">
    <location>
        <begin position="275"/>
        <end position="306"/>
    </location>
</feature>
<feature type="chain" id="PRO_5003036164" evidence="3">
    <location>
        <begin position="26"/>
        <end position="334"/>
    </location>
</feature>
<dbReference type="Proteomes" id="UP000001887">
    <property type="component" value="Chromosome"/>
</dbReference>
<evidence type="ECO:0000256" key="2">
    <source>
        <dbReference type="SAM" id="MobiDB-lite"/>
    </source>
</evidence>
<protein>
    <submittedName>
        <fullName evidence="4">Tetratricopeptide domain protein</fullName>
    </submittedName>
</protein>
<dbReference type="PANTHER" id="PTHR47908:SF2">
    <property type="entry name" value="TETRATRICOPEPTIDE REPEAT (TPR)-LIKE SUPERFAMILY PROTEIN"/>
    <property type="match status" value="1"/>
</dbReference>
<dbReference type="KEGG" id="psl:Psta_3954"/>
<dbReference type="OrthoDB" id="272871at2"/>
<reference evidence="4 5" key="1">
    <citation type="journal article" date="2009" name="Stand. Genomic Sci.">
        <title>Complete genome sequence of Pirellula staleyi type strain (ATCC 27377).</title>
        <authorList>
            <person name="Clum A."/>
            <person name="Tindall B.J."/>
            <person name="Sikorski J."/>
            <person name="Ivanova N."/>
            <person name="Mavrommatis K."/>
            <person name="Lucas S."/>
            <person name="Glavina del Rio T."/>
            <person name="Nolan M."/>
            <person name="Chen F."/>
            <person name="Tice H."/>
            <person name="Pitluck S."/>
            <person name="Cheng J.F."/>
            <person name="Chertkov O."/>
            <person name="Brettin T."/>
            <person name="Han C."/>
            <person name="Detter J.C."/>
            <person name="Kuske C."/>
            <person name="Bruce D."/>
            <person name="Goodwin L."/>
            <person name="Ovchinikova G."/>
            <person name="Pati A."/>
            <person name="Mikhailova N."/>
            <person name="Chen A."/>
            <person name="Palaniappan K."/>
            <person name="Land M."/>
            <person name="Hauser L."/>
            <person name="Chang Y.J."/>
            <person name="Jeffries C.D."/>
            <person name="Chain P."/>
            <person name="Rohde M."/>
            <person name="Goker M."/>
            <person name="Bristow J."/>
            <person name="Eisen J.A."/>
            <person name="Markowitz V."/>
            <person name="Hugenholtz P."/>
            <person name="Kyrpides N.C."/>
            <person name="Klenk H.P."/>
            <person name="Lapidus A."/>
        </authorList>
    </citation>
    <scope>NUCLEOTIDE SEQUENCE [LARGE SCALE GENOMIC DNA]</scope>
    <source>
        <strain evidence="5">ATCC 27377 / DSM 6068 / ICPB 4128</strain>
    </source>
</reference>
<gene>
    <name evidence="4" type="ordered locus">Psta_3954</name>
</gene>
<dbReference type="STRING" id="530564.Psta_3954"/>
<evidence type="ECO:0000256" key="1">
    <source>
        <dbReference type="PROSITE-ProRule" id="PRU00339"/>
    </source>
</evidence>
<dbReference type="Gene3D" id="1.25.40.10">
    <property type="entry name" value="Tetratricopeptide repeat domain"/>
    <property type="match status" value="1"/>
</dbReference>
<evidence type="ECO:0000256" key="3">
    <source>
        <dbReference type="SAM" id="SignalP"/>
    </source>
</evidence>
<keyword evidence="3" id="KW-0732">Signal</keyword>
<dbReference type="SUPFAM" id="SSF48452">
    <property type="entry name" value="TPR-like"/>
    <property type="match status" value="1"/>
</dbReference>
<dbReference type="PANTHER" id="PTHR47908">
    <property type="match status" value="1"/>
</dbReference>
<dbReference type="AlphaFoldDB" id="D2R1Z7"/>